<dbReference type="SMART" id="SM00283">
    <property type="entry name" value="MA"/>
    <property type="match status" value="1"/>
</dbReference>
<evidence type="ECO:0000259" key="7">
    <source>
        <dbReference type="PROSITE" id="PS50113"/>
    </source>
</evidence>
<dbReference type="PRINTS" id="PR00260">
    <property type="entry name" value="CHEMTRNSDUCR"/>
</dbReference>
<dbReference type="InterPro" id="IPR004089">
    <property type="entry name" value="MCPsignal_dom"/>
</dbReference>
<dbReference type="GO" id="GO:0004888">
    <property type="term" value="F:transmembrane signaling receptor activity"/>
    <property type="evidence" value="ECO:0007669"/>
    <property type="project" value="InterPro"/>
</dbReference>
<dbReference type="PROSITE" id="PS50113">
    <property type="entry name" value="PAC"/>
    <property type="match status" value="1"/>
</dbReference>
<dbReference type="NCBIfam" id="TIGR00229">
    <property type="entry name" value="sensory_box"/>
    <property type="match status" value="1"/>
</dbReference>
<dbReference type="Pfam" id="PF13188">
    <property type="entry name" value="PAS_8"/>
    <property type="match status" value="1"/>
</dbReference>
<dbReference type="InterPro" id="IPR000700">
    <property type="entry name" value="PAS-assoc_C"/>
</dbReference>
<dbReference type="CDD" id="cd11386">
    <property type="entry name" value="MCP_signal"/>
    <property type="match status" value="1"/>
</dbReference>
<proteinExistence type="inferred from homology"/>
<dbReference type="GO" id="GO:0016020">
    <property type="term" value="C:membrane"/>
    <property type="evidence" value="ECO:0007669"/>
    <property type="project" value="UniProtKB-SubCell"/>
</dbReference>
<feature type="domain" description="PAC" evidence="7">
    <location>
        <begin position="205"/>
        <end position="257"/>
    </location>
</feature>
<dbReference type="InterPro" id="IPR004090">
    <property type="entry name" value="Chemotax_Me-accpt_rcpt"/>
</dbReference>
<comment type="subcellular location">
    <subcellularLocation>
        <location evidence="1">Membrane</location>
    </subcellularLocation>
</comment>
<keyword evidence="10" id="KW-1185">Reference proteome</keyword>
<dbReference type="SUPFAM" id="SSF58104">
    <property type="entry name" value="Methyl-accepting chemotaxis protein (MCP) signaling domain"/>
    <property type="match status" value="1"/>
</dbReference>
<evidence type="ECO:0000259" key="6">
    <source>
        <dbReference type="PROSITE" id="PS50111"/>
    </source>
</evidence>
<reference evidence="9" key="1">
    <citation type="submission" date="2022-05" db="EMBL/GenBank/DDBJ databases">
        <authorList>
            <person name="Pankratov T."/>
        </authorList>
    </citation>
    <scope>NUCLEOTIDE SEQUENCE</scope>
    <source>
        <strain evidence="9">BP6-180914</strain>
    </source>
</reference>
<dbReference type="Gene3D" id="3.30.450.20">
    <property type="entry name" value="PAS domain"/>
    <property type="match status" value="2"/>
</dbReference>
<dbReference type="AlphaFoldDB" id="A0AA41YZG0"/>
<dbReference type="FunFam" id="1.10.287.950:FF:000001">
    <property type="entry name" value="Methyl-accepting chemotaxis sensory transducer"/>
    <property type="match status" value="1"/>
</dbReference>
<evidence type="ECO:0000256" key="2">
    <source>
        <dbReference type="ARBA" id="ARBA00022500"/>
    </source>
</evidence>
<dbReference type="Gene3D" id="1.10.287.950">
    <property type="entry name" value="Methyl-accepting chemotaxis protein"/>
    <property type="match status" value="1"/>
</dbReference>
<protein>
    <submittedName>
        <fullName evidence="9">Methyl-accepting chemotaxis protein</fullName>
    </submittedName>
</protein>
<dbReference type="CDD" id="cd00130">
    <property type="entry name" value="PAS"/>
    <property type="match status" value="1"/>
</dbReference>
<gene>
    <name evidence="9" type="ORF">M8523_19130</name>
</gene>
<feature type="compositionally biased region" description="Polar residues" evidence="5">
    <location>
        <begin position="569"/>
        <end position="580"/>
    </location>
</feature>
<name>A0AA41YZG0_9HYPH</name>
<evidence type="ECO:0000313" key="9">
    <source>
        <dbReference type="EMBL" id="MCW6510136.1"/>
    </source>
</evidence>
<dbReference type="EMBL" id="JAMOIM010000013">
    <property type="protein sequence ID" value="MCW6510136.1"/>
    <property type="molecule type" value="Genomic_DNA"/>
</dbReference>
<dbReference type="PANTHER" id="PTHR43531">
    <property type="entry name" value="PROTEIN ICFG"/>
    <property type="match status" value="1"/>
</dbReference>
<dbReference type="InterPro" id="IPR000014">
    <property type="entry name" value="PAS"/>
</dbReference>
<dbReference type="RefSeq" id="WP_282586506.1">
    <property type="nucleotide sequence ID" value="NZ_JAMOIM010000013.1"/>
</dbReference>
<sequence>MFGSLGYSNMNGSGFSVLNALRTNVMIADTKLNITYMNPSLTELLQEAESELKAELPRFSVATLIGSNIDVFHKNPAHQRNMLASLEAPHNATIRVGTRVFDLLVTPLIKQGKRTGFVVEWADAKARLLNLDYTSQIAAIGRSQSVIEFTVDGLVIDANKNFLGLFGYTIDEVRGKHHKIFLDDAARDTADYREFWNRLRQGEYQSAEYKRIGKGGKEIWIQGSYNPILDEKGRVTKVVKFATDVTSRVQNVVEIGAALTALAEGDLERRIDEALIPELDALRTDYNRALDTMQGTMRQVRQGSANILSGTEEIRVSSDDLSKRTEQQAASLEETAAALDEITATVKKTSEGALHARQVVGTAKDSAENSAIVVGKAVDAMHNIETSSQQIGQIIGVIDEIAFQTNLLALNAGVEAARAGDAGRGFAVVASEVRALAQRSAEAAKEIKVLISKSAEQVDQGVRLVGETGVVLEKIVGQVKEVSTIVSNIAASAQEQATALEEVNSAVNQMDQVTQQNAAMVEESTAASHALAKETSELARLVEQFRIGESLLESVRGRGADTRTHRPVRSTNTSSFRKSA</sequence>
<evidence type="ECO:0000313" key="10">
    <source>
        <dbReference type="Proteomes" id="UP001165667"/>
    </source>
</evidence>
<keyword evidence="4" id="KW-0807">Transducer</keyword>
<dbReference type="Proteomes" id="UP001165667">
    <property type="component" value="Unassembled WGS sequence"/>
</dbReference>
<dbReference type="Pfam" id="PF13426">
    <property type="entry name" value="PAS_9"/>
    <property type="match status" value="1"/>
</dbReference>
<dbReference type="PANTHER" id="PTHR43531:SF11">
    <property type="entry name" value="METHYL-ACCEPTING CHEMOTAXIS PROTEIN 3"/>
    <property type="match status" value="1"/>
</dbReference>
<evidence type="ECO:0000256" key="1">
    <source>
        <dbReference type="ARBA" id="ARBA00004370"/>
    </source>
</evidence>
<dbReference type="PROSITE" id="PS50111">
    <property type="entry name" value="CHEMOTAXIS_TRANSDUC_2"/>
    <property type="match status" value="1"/>
</dbReference>
<evidence type="ECO:0000259" key="8">
    <source>
        <dbReference type="PROSITE" id="PS50885"/>
    </source>
</evidence>
<dbReference type="PROSITE" id="PS50885">
    <property type="entry name" value="HAMP"/>
    <property type="match status" value="1"/>
</dbReference>
<comment type="similarity">
    <text evidence="3">Belongs to the methyl-accepting chemotaxis (MCP) protein family.</text>
</comment>
<evidence type="ECO:0000256" key="4">
    <source>
        <dbReference type="PROSITE-ProRule" id="PRU00284"/>
    </source>
</evidence>
<dbReference type="SUPFAM" id="SSF55785">
    <property type="entry name" value="PYP-like sensor domain (PAS domain)"/>
    <property type="match status" value="1"/>
</dbReference>
<feature type="domain" description="HAMP" evidence="8">
    <location>
        <begin position="246"/>
        <end position="298"/>
    </location>
</feature>
<evidence type="ECO:0000256" key="3">
    <source>
        <dbReference type="ARBA" id="ARBA00029447"/>
    </source>
</evidence>
<evidence type="ECO:0000256" key="5">
    <source>
        <dbReference type="SAM" id="MobiDB-lite"/>
    </source>
</evidence>
<dbReference type="GO" id="GO:0007165">
    <property type="term" value="P:signal transduction"/>
    <property type="evidence" value="ECO:0007669"/>
    <property type="project" value="UniProtKB-KW"/>
</dbReference>
<dbReference type="InterPro" id="IPR035965">
    <property type="entry name" value="PAS-like_dom_sf"/>
</dbReference>
<dbReference type="GO" id="GO:0006935">
    <property type="term" value="P:chemotaxis"/>
    <property type="evidence" value="ECO:0007669"/>
    <property type="project" value="UniProtKB-KW"/>
</dbReference>
<feature type="domain" description="Methyl-accepting transducer" evidence="6">
    <location>
        <begin position="303"/>
        <end position="532"/>
    </location>
</feature>
<feature type="region of interest" description="Disordered" evidence="5">
    <location>
        <begin position="557"/>
        <end position="580"/>
    </location>
</feature>
<keyword evidence="2" id="KW-0145">Chemotaxis</keyword>
<dbReference type="InterPro" id="IPR001610">
    <property type="entry name" value="PAC"/>
</dbReference>
<dbReference type="InterPro" id="IPR003660">
    <property type="entry name" value="HAMP_dom"/>
</dbReference>
<accession>A0AA41YZG0</accession>
<dbReference type="Pfam" id="PF00015">
    <property type="entry name" value="MCPsignal"/>
    <property type="match status" value="1"/>
</dbReference>
<comment type="caution">
    <text evidence="9">The sequence shown here is derived from an EMBL/GenBank/DDBJ whole genome shotgun (WGS) entry which is preliminary data.</text>
</comment>
<organism evidence="9 10">
    <name type="scientific">Lichenifustis flavocetrariae</name>
    <dbReference type="NCBI Taxonomy" id="2949735"/>
    <lineage>
        <taxon>Bacteria</taxon>
        <taxon>Pseudomonadati</taxon>
        <taxon>Pseudomonadota</taxon>
        <taxon>Alphaproteobacteria</taxon>
        <taxon>Hyphomicrobiales</taxon>
        <taxon>Lichenihabitantaceae</taxon>
        <taxon>Lichenifustis</taxon>
    </lineage>
</organism>
<dbReference type="InterPro" id="IPR051310">
    <property type="entry name" value="MCP_chemotaxis"/>
</dbReference>
<dbReference type="SMART" id="SM00086">
    <property type="entry name" value="PAC"/>
    <property type="match status" value="1"/>
</dbReference>